<accession>A0A0F5FKX7</accession>
<dbReference type="Pfam" id="PF04954">
    <property type="entry name" value="SIP"/>
    <property type="match status" value="1"/>
</dbReference>
<dbReference type="Gene3D" id="2.40.30.10">
    <property type="entry name" value="Translation factors"/>
    <property type="match status" value="1"/>
</dbReference>
<comment type="similarity">
    <text evidence="1">Belongs to the SIP oxidoreductase family.</text>
</comment>
<dbReference type="PANTHER" id="PTHR30157:SF0">
    <property type="entry name" value="NADPH-DEPENDENT FERRIC-CHELATE REDUCTASE"/>
    <property type="match status" value="1"/>
</dbReference>
<organism evidence="3 4">
    <name type="scientific">Devosia chinhatensis</name>
    <dbReference type="NCBI Taxonomy" id="429727"/>
    <lineage>
        <taxon>Bacteria</taxon>
        <taxon>Pseudomonadati</taxon>
        <taxon>Pseudomonadota</taxon>
        <taxon>Alphaproteobacteria</taxon>
        <taxon>Hyphomicrobiales</taxon>
        <taxon>Devosiaceae</taxon>
        <taxon>Devosia</taxon>
    </lineage>
</organism>
<gene>
    <name evidence="3" type="ORF">VE26_05950</name>
</gene>
<dbReference type="PROSITE" id="PS51384">
    <property type="entry name" value="FAD_FR"/>
    <property type="match status" value="1"/>
</dbReference>
<dbReference type="RefSeq" id="WP_046104157.1">
    <property type="nucleotide sequence ID" value="NZ_JZEY01000054.1"/>
</dbReference>
<reference evidence="3 4" key="1">
    <citation type="submission" date="2015-03" db="EMBL/GenBank/DDBJ databases">
        <authorList>
            <person name="Hassan Y."/>
            <person name="Lepp D."/>
            <person name="Li X.-Z."/>
            <person name="Zhou T."/>
        </authorList>
    </citation>
    <scope>NUCLEOTIDE SEQUENCE [LARGE SCALE GENOMIC DNA]</scope>
    <source>
        <strain evidence="3 4">IPL18</strain>
    </source>
</reference>
<dbReference type="EMBL" id="JZEY01000054">
    <property type="protein sequence ID" value="KKB09463.1"/>
    <property type="molecule type" value="Genomic_DNA"/>
</dbReference>
<dbReference type="Proteomes" id="UP000033649">
    <property type="component" value="Unassembled WGS sequence"/>
</dbReference>
<comment type="caution">
    <text evidence="3">The sequence shown here is derived from an EMBL/GenBank/DDBJ whole genome shotgun (WGS) entry which is preliminary data.</text>
</comment>
<dbReference type="STRING" id="429727.VE26_05950"/>
<dbReference type="InterPro" id="IPR039261">
    <property type="entry name" value="FNR_nucleotide-bd"/>
</dbReference>
<dbReference type="InterPro" id="IPR013113">
    <property type="entry name" value="SIP_FAD-bd"/>
</dbReference>
<dbReference type="Pfam" id="PF08021">
    <property type="entry name" value="FAD_binding_9"/>
    <property type="match status" value="1"/>
</dbReference>
<dbReference type="PANTHER" id="PTHR30157">
    <property type="entry name" value="FERRIC REDUCTASE, NADPH-DEPENDENT"/>
    <property type="match status" value="1"/>
</dbReference>
<dbReference type="OrthoDB" id="9814826at2"/>
<dbReference type="InterPro" id="IPR017938">
    <property type="entry name" value="Riboflavin_synthase-like_b-brl"/>
</dbReference>
<proteinExistence type="inferred from homology"/>
<dbReference type="PATRIC" id="fig|429727.3.peg.1235"/>
<dbReference type="AlphaFoldDB" id="A0A0F5FKX7"/>
<evidence type="ECO:0000313" key="4">
    <source>
        <dbReference type="Proteomes" id="UP000033649"/>
    </source>
</evidence>
<name>A0A0F5FKX7_9HYPH</name>
<dbReference type="Gene3D" id="3.40.50.80">
    <property type="entry name" value="Nucleotide-binding domain of ferredoxin-NADP reductase (FNR) module"/>
    <property type="match status" value="1"/>
</dbReference>
<dbReference type="CDD" id="cd06193">
    <property type="entry name" value="siderophore_interacting"/>
    <property type="match status" value="1"/>
</dbReference>
<dbReference type="GO" id="GO:0016491">
    <property type="term" value="F:oxidoreductase activity"/>
    <property type="evidence" value="ECO:0007669"/>
    <property type="project" value="InterPro"/>
</dbReference>
<sequence>MSQMFFQASVLHRQSLTPGMIRLTLGGEGLAGFVGSQMPDEYLRLFFPNEQTGRLHLPVITEDGRWTYPDGQDAIRYSTYTVRQHRVETGEIDIDFVVHEGGRASEWAQNARPGETITINRPRGLYAPPSDIAWQLLVCDATGLPALSRILEQTPQNVQSRIFIEVAAPDHEQALPHHDFATATWLHRSGNGVAPSRMADVVRAMPLPPTPGYIWVAGEQRVVRAIRKYVRQDLRLPPERYELVGYWTEDGEAWKARWAEIPDEIKAALDASWSSGRDIEDLRDEYYATLEKYGL</sequence>
<protein>
    <submittedName>
        <fullName evidence="3">Siderophore synthetase</fullName>
    </submittedName>
</protein>
<dbReference type="InterPro" id="IPR039374">
    <property type="entry name" value="SIP_fam"/>
</dbReference>
<evidence type="ECO:0000313" key="3">
    <source>
        <dbReference type="EMBL" id="KKB09463.1"/>
    </source>
</evidence>
<evidence type="ECO:0000256" key="1">
    <source>
        <dbReference type="ARBA" id="ARBA00035644"/>
    </source>
</evidence>
<feature type="domain" description="FAD-binding FR-type" evidence="2">
    <location>
        <begin position="3"/>
        <end position="129"/>
    </location>
</feature>
<dbReference type="InterPro" id="IPR017927">
    <property type="entry name" value="FAD-bd_FR_type"/>
</dbReference>
<keyword evidence="4" id="KW-1185">Reference proteome</keyword>
<dbReference type="SUPFAM" id="SSF63380">
    <property type="entry name" value="Riboflavin synthase domain-like"/>
    <property type="match status" value="1"/>
</dbReference>
<evidence type="ECO:0000259" key="2">
    <source>
        <dbReference type="PROSITE" id="PS51384"/>
    </source>
</evidence>
<dbReference type="InterPro" id="IPR007037">
    <property type="entry name" value="SIP_rossman_dom"/>
</dbReference>